<protein>
    <recommendedName>
        <fullName evidence="3">C3H1-type domain-containing protein</fullName>
    </recommendedName>
</protein>
<feature type="zinc finger region" description="C3H1-type" evidence="1">
    <location>
        <begin position="307"/>
        <end position="333"/>
    </location>
</feature>
<evidence type="ECO:0000256" key="1">
    <source>
        <dbReference type="PROSITE-ProRule" id="PRU00723"/>
    </source>
</evidence>
<keyword evidence="1" id="KW-0862">Zinc</keyword>
<dbReference type="PROSITE" id="PS50103">
    <property type="entry name" value="ZF_C3H1"/>
    <property type="match status" value="2"/>
</dbReference>
<feature type="compositionally biased region" description="Acidic residues" evidence="2">
    <location>
        <begin position="679"/>
        <end position="690"/>
    </location>
</feature>
<feature type="domain" description="C3H1-type" evidence="3">
    <location>
        <begin position="261"/>
        <end position="284"/>
    </location>
</feature>
<feature type="compositionally biased region" description="Low complexity" evidence="2">
    <location>
        <begin position="392"/>
        <end position="401"/>
    </location>
</feature>
<feature type="compositionally biased region" description="Acidic residues" evidence="2">
    <location>
        <begin position="402"/>
        <end position="419"/>
    </location>
</feature>
<keyword evidence="5" id="KW-1185">Reference proteome</keyword>
<dbReference type="InterPro" id="IPR000571">
    <property type="entry name" value="Znf_CCCH"/>
</dbReference>
<feature type="region of interest" description="Disordered" evidence="2">
    <location>
        <begin position="165"/>
        <end position="252"/>
    </location>
</feature>
<feature type="compositionally biased region" description="Basic residues" evidence="2">
    <location>
        <begin position="723"/>
        <end position="736"/>
    </location>
</feature>
<comment type="caution">
    <text evidence="4">The sequence shown here is derived from an EMBL/GenBank/DDBJ whole genome shotgun (WGS) entry which is preliminary data.</text>
</comment>
<feature type="region of interest" description="Disordered" evidence="2">
    <location>
        <begin position="591"/>
        <end position="612"/>
    </location>
</feature>
<evidence type="ECO:0000313" key="4">
    <source>
        <dbReference type="EMBL" id="CAK9049305.1"/>
    </source>
</evidence>
<feature type="compositionally biased region" description="Low complexity" evidence="2">
    <location>
        <begin position="234"/>
        <end position="246"/>
    </location>
</feature>
<feature type="compositionally biased region" description="Low complexity" evidence="2">
    <location>
        <begin position="737"/>
        <end position="747"/>
    </location>
</feature>
<feature type="compositionally biased region" description="Gly residues" evidence="2">
    <location>
        <begin position="592"/>
        <end position="601"/>
    </location>
</feature>
<organism evidence="4 5">
    <name type="scientific">Durusdinium trenchii</name>
    <dbReference type="NCBI Taxonomy" id="1381693"/>
    <lineage>
        <taxon>Eukaryota</taxon>
        <taxon>Sar</taxon>
        <taxon>Alveolata</taxon>
        <taxon>Dinophyceae</taxon>
        <taxon>Suessiales</taxon>
        <taxon>Symbiodiniaceae</taxon>
        <taxon>Durusdinium</taxon>
    </lineage>
</organism>
<feature type="compositionally biased region" description="Low complexity" evidence="2">
    <location>
        <begin position="213"/>
        <end position="226"/>
    </location>
</feature>
<feature type="compositionally biased region" description="Basic and acidic residues" evidence="2">
    <location>
        <begin position="171"/>
        <end position="198"/>
    </location>
</feature>
<sequence>MSNDFAPLIRGDLSSAVSHGGLVVFSVESWRSGDCEATSLFGRGGIPTGGKDALFSTSTRRHLSDGRISLGLLATATTRSAWLQADELAMLIPAPCGFRETQSLVLPFQLALLSVPPPEFSPRADKALPSALRVLGAQQARALRRVLDRAKQLRDDGQTFELRKRRRERDRRRDRSRDRRDRSRDRRDCDRQRDDRSPPRRCRSKSPVAPTWPALSVQRSSSSSAFAPPPSPSPVQLQPRSAAAEPAEPPRRKRGMNLKLYCRQYAHFNECKRGKKCNFTHRSYCRKFLMPGGCTDRVHCDFKHWSICEDYQKRHSGKDCPRLPLCPFLHVIVPLERSAQWPLPGAGSPGLPGMPALPSANLPGLQPVQPSLFLPSVAPVPAQVPAPVRLVPAPAAPASPESSEDEGAEVDAAEQGEDLPEAKEEDFVIVPKAVGHFTAGAARRYGYKDYGDSGIEEDTDGDHEEDQSTSSEDDEPEAARPNRANRRKVAQRNAKPSVVPVDDGLYVPRRAPVVRHKGRRRKGDAAPKVVKLATPAKVDCKVHHKWLVTCRRCKQLIMKVDNHRICHKDETGKSIFWYRALRGRWQPTEEGGLYGGGGRGGPNRSKKQGIGCQHRLPSDWDVKLSRHRRKERRILKGKLLKKHWKFHNVEECDGNAPEMRFASQVRLERIITFRGEEVNKDDEADEDEDNLPLVRLQDEPREQDEDDLPIAAVVGMGVQPRLPRARRPKRRPKAKPKPQAAAPAQPEAKPKPKPRAKRVRRPGPKRKAEET</sequence>
<feature type="region of interest" description="Disordered" evidence="2">
    <location>
        <begin position="392"/>
        <end position="426"/>
    </location>
</feature>
<feature type="domain" description="C3H1-type" evidence="3">
    <location>
        <begin position="307"/>
        <end position="333"/>
    </location>
</feature>
<keyword evidence="1" id="KW-0863">Zinc-finger</keyword>
<dbReference type="EMBL" id="CAXAMM010021112">
    <property type="protein sequence ID" value="CAK9049305.1"/>
    <property type="molecule type" value="Genomic_DNA"/>
</dbReference>
<gene>
    <name evidence="4" type="ORF">SCF082_LOCUS27340</name>
</gene>
<feature type="region of interest" description="Disordered" evidence="2">
    <location>
        <begin position="447"/>
        <end position="503"/>
    </location>
</feature>
<feature type="compositionally biased region" description="Basic residues" evidence="2">
    <location>
        <begin position="751"/>
        <end position="765"/>
    </location>
</feature>
<feature type="compositionally biased region" description="Acidic residues" evidence="2">
    <location>
        <begin position="454"/>
        <end position="476"/>
    </location>
</feature>
<reference evidence="4 5" key="1">
    <citation type="submission" date="2024-02" db="EMBL/GenBank/DDBJ databases">
        <authorList>
            <person name="Chen Y."/>
            <person name="Shah S."/>
            <person name="Dougan E. K."/>
            <person name="Thang M."/>
            <person name="Chan C."/>
        </authorList>
    </citation>
    <scope>NUCLEOTIDE SEQUENCE [LARGE SCALE GENOMIC DNA]</scope>
</reference>
<evidence type="ECO:0000313" key="5">
    <source>
        <dbReference type="Proteomes" id="UP001642464"/>
    </source>
</evidence>
<dbReference type="Proteomes" id="UP001642464">
    <property type="component" value="Unassembled WGS sequence"/>
</dbReference>
<keyword evidence="1" id="KW-0479">Metal-binding</keyword>
<feature type="region of interest" description="Disordered" evidence="2">
    <location>
        <begin position="678"/>
        <end position="771"/>
    </location>
</feature>
<feature type="zinc finger region" description="C3H1-type" evidence="1">
    <location>
        <begin position="261"/>
        <end position="284"/>
    </location>
</feature>
<accession>A0ABP0MCV3</accession>
<evidence type="ECO:0000256" key="2">
    <source>
        <dbReference type="SAM" id="MobiDB-lite"/>
    </source>
</evidence>
<name>A0ABP0MCV3_9DINO</name>
<proteinExistence type="predicted"/>
<evidence type="ECO:0000259" key="3">
    <source>
        <dbReference type="PROSITE" id="PS50103"/>
    </source>
</evidence>